<evidence type="ECO:0000313" key="2">
    <source>
        <dbReference type="Proteomes" id="UP001451303"/>
    </source>
</evidence>
<organism evidence="1 2">
    <name type="scientific">Neurospora intermedia</name>
    <dbReference type="NCBI Taxonomy" id="5142"/>
    <lineage>
        <taxon>Eukaryota</taxon>
        <taxon>Fungi</taxon>
        <taxon>Dikarya</taxon>
        <taxon>Ascomycota</taxon>
        <taxon>Pezizomycotina</taxon>
        <taxon>Sordariomycetes</taxon>
        <taxon>Sordariomycetidae</taxon>
        <taxon>Sordariales</taxon>
        <taxon>Sordariaceae</taxon>
        <taxon>Neurospora</taxon>
    </lineage>
</organism>
<evidence type="ECO:0000313" key="1">
    <source>
        <dbReference type="EMBL" id="KAL0465273.1"/>
    </source>
</evidence>
<protein>
    <recommendedName>
        <fullName evidence="3">Transposase</fullName>
    </recommendedName>
</protein>
<gene>
    <name evidence="1" type="ORF">QR685DRAFT_453494</name>
</gene>
<sequence>MEVRIQKTLDFYRKNPDIPVTELCKTFDVPRKRLRNRIKGIPPKKGTPAKNNKFTPVKQKALYFYIDRFNRINLAVRPLFIKNATNYILQSRTLRIEIAVDEVPCVNSN</sequence>
<keyword evidence="2" id="KW-1185">Reference proteome</keyword>
<evidence type="ECO:0008006" key="3">
    <source>
        <dbReference type="Google" id="ProtNLM"/>
    </source>
</evidence>
<name>A0ABR3D0B0_NEUIN</name>
<dbReference type="Proteomes" id="UP001451303">
    <property type="component" value="Unassembled WGS sequence"/>
</dbReference>
<accession>A0ABR3D0B0</accession>
<dbReference type="EMBL" id="JAVLET010000018">
    <property type="protein sequence ID" value="KAL0465273.1"/>
    <property type="molecule type" value="Genomic_DNA"/>
</dbReference>
<comment type="caution">
    <text evidence="1">The sequence shown here is derived from an EMBL/GenBank/DDBJ whole genome shotgun (WGS) entry which is preliminary data.</text>
</comment>
<reference evidence="1 2" key="1">
    <citation type="submission" date="2023-09" db="EMBL/GenBank/DDBJ databases">
        <title>Multi-omics analysis of a traditional fermented food reveals byproduct-associated fungal strains for waste-to-food upcycling.</title>
        <authorList>
            <consortium name="Lawrence Berkeley National Laboratory"/>
            <person name="Rekdal V.M."/>
            <person name="Villalobos-Escobedo J.M."/>
            <person name="Rodriguez-Valeron N."/>
            <person name="Garcia M.O."/>
            <person name="Vasquez D.P."/>
            <person name="Damayanti I."/>
            <person name="Sorensen P.M."/>
            <person name="Baidoo E.E."/>
            <person name="De Carvalho A.C."/>
            <person name="Riley R."/>
            <person name="Lipzen A."/>
            <person name="He G."/>
            <person name="Yan M."/>
            <person name="Haridas S."/>
            <person name="Daum C."/>
            <person name="Yoshinaga Y."/>
            <person name="Ng V."/>
            <person name="Grigoriev I.V."/>
            <person name="Munk R."/>
            <person name="Nuraida L."/>
            <person name="Wijaya C.H."/>
            <person name="Morales P.-C."/>
            <person name="Keasling J.D."/>
        </authorList>
    </citation>
    <scope>NUCLEOTIDE SEQUENCE [LARGE SCALE GENOMIC DNA]</scope>
    <source>
        <strain evidence="1 2">FGSC 2613</strain>
    </source>
</reference>
<proteinExistence type="predicted"/>